<dbReference type="AlphaFoldDB" id="R1GV85"/>
<evidence type="ECO:0000313" key="3">
    <source>
        <dbReference type="EMBL" id="EOD80103.1"/>
    </source>
</evidence>
<feature type="domain" description="Glycosyl transferase family 1" evidence="2">
    <location>
        <begin position="226"/>
        <end position="378"/>
    </location>
</feature>
<gene>
    <name evidence="3" type="ORF">D515_00673</name>
</gene>
<dbReference type="eggNOG" id="COG0438">
    <property type="taxonomic scope" value="Bacteria"/>
</dbReference>
<accession>R1GV85</accession>
<evidence type="ECO:0000313" key="4">
    <source>
        <dbReference type="Proteomes" id="UP000011223"/>
    </source>
</evidence>
<proteinExistence type="predicted"/>
<reference evidence="3 4" key="1">
    <citation type="journal article" date="2014" name="PLoS ONE">
        <title>Grimontia indica AK16(T), sp. nov., Isolated from a Seawater Sample Reports the Presence of Pathogenic Genes Similar to Vibrio Genus.</title>
        <authorList>
            <person name="Singh A."/>
            <person name="Vaidya B."/>
            <person name="Khatri I."/>
            <person name="Srinivas T.N."/>
            <person name="Subramanian S."/>
            <person name="Korpole S."/>
            <person name="Pinnaka A.K."/>
        </authorList>
    </citation>
    <scope>NUCLEOTIDE SEQUENCE [LARGE SCALE GENOMIC DNA]</scope>
    <source>
        <strain evidence="3 4">AK16</strain>
    </source>
</reference>
<dbReference type="CDD" id="cd03809">
    <property type="entry name" value="GT4_MtfB-like"/>
    <property type="match status" value="1"/>
</dbReference>
<dbReference type="Pfam" id="PF00534">
    <property type="entry name" value="Glycos_transf_1"/>
    <property type="match status" value="1"/>
</dbReference>
<dbReference type="FunFam" id="3.40.50.2000:FF:000119">
    <property type="entry name" value="Glycosyl transferase group 1"/>
    <property type="match status" value="1"/>
</dbReference>
<organism evidence="3 4">
    <name type="scientific">Grimontia indica</name>
    <dbReference type="NCBI Taxonomy" id="1056512"/>
    <lineage>
        <taxon>Bacteria</taxon>
        <taxon>Pseudomonadati</taxon>
        <taxon>Pseudomonadota</taxon>
        <taxon>Gammaproteobacteria</taxon>
        <taxon>Vibrionales</taxon>
        <taxon>Vibrionaceae</taxon>
        <taxon>Grimontia</taxon>
    </lineage>
</organism>
<dbReference type="Proteomes" id="UP000011223">
    <property type="component" value="Unassembled WGS sequence"/>
</dbReference>
<keyword evidence="1 3" id="KW-0808">Transferase</keyword>
<name>R1GV85_9GAMM</name>
<sequence>MKVLINITPIRYPLTGIGYYTLNILQTLLENDVDVVGFHPGRFIQKPELREIVDTFVAPASDAEDGASDAETKNAVMNKKTLKRRIIEMIRFIPGTYRLRSAYFQHRVSSKLNELAGQGYVYFEPNYIPFKYSGPILTTVHDLSFVTYPEFHPRERVDYLKVNMVESIKNSAHIIVDSDFILEEMHKNFPESKGKTSTVHLAVSDAFKPQEKDNCNKVLKKFGLEYKGFTLSVATLEPRKNLKRLVSGFKLLPQETRKQCPLVLVGDHGWMNADLMAEAKELVAAKEIIITGYLSDSDLKALYASAKVFAYPSLYEGFGLPVVEAMASGVAVITSGVGATAEVSGDSAVHVDPYSEQSICDALNQMITDDVAREEVAAKGLARAATFKWKNTTEQVLDRLSEISKETSANVN</sequence>
<comment type="caution">
    <text evidence="3">The sequence shown here is derived from an EMBL/GenBank/DDBJ whole genome shotgun (WGS) entry which is preliminary data.</text>
</comment>
<dbReference type="Gene3D" id="3.40.50.2000">
    <property type="entry name" value="Glycogen Phosphorylase B"/>
    <property type="match status" value="2"/>
</dbReference>
<dbReference type="SUPFAM" id="SSF53756">
    <property type="entry name" value="UDP-Glycosyltransferase/glycogen phosphorylase"/>
    <property type="match status" value="1"/>
</dbReference>
<evidence type="ECO:0000256" key="1">
    <source>
        <dbReference type="ARBA" id="ARBA00022679"/>
    </source>
</evidence>
<dbReference type="GO" id="GO:0016757">
    <property type="term" value="F:glycosyltransferase activity"/>
    <property type="evidence" value="ECO:0007669"/>
    <property type="project" value="InterPro"/>
</dbReference>
<dbReference type="InterPro" id="IPR001296">
    <property type="entry name" value="Glyco_trans_1"/>
</dbReference>
<dbReference type="RefSeq" id="WP_002537745.1">
    <property type="nucleotide sequence ID" value="NZ_ANFM02000014.1"/>
</dbReference>
<dbReference type="PANTHER" id="PTHR46401:SF2">
    <property type="entry name" value="GLYCOSYLTRANSFERASE WBBK-RELATED"/>
    <property type="match status" value="1"/>
</dbReference>
<protein>
    <submittedName>
        <fullName evidence="3">Glycosyl transferase, group 1</fullName>
    </submittedName>
</protein>
<dbReference type="EMBL" id="ANFM02000014">
    <property type="protein sequence ID" value="EOD80103.1"/>
    <property type="molecule type" value="Genomic_DNA"/>
</dbReference>
<dbReference type="PANTHER" id="PTHR46401">
    <property type="entry name" value="GLYCOSYLTRANSFERASE WBBK-RELATED"/>
    <property type="match status" value="1"/>
</dbReference>
<evidence type="ECO:0000259" key="2">
    <source>
        <dbReference type="Pfam" id="PF00534"/>
    </source>
</evidence>
<keyword evidence="4" id="KW-1185">Reference proteome</keyword>